<feature type="domain" description="RNA polymerase sigma-70 region 4" evidence="7">
    <location>
        <begin position="212"/>
        <end position="260"/>
    </location>
</feature>
<comment type="caution">
    <text evidence="8">The sequence shown here is derived from an EMBL/GenBank/DDBJ whole genome shotgun (WGS) entry which is preliminary data.</text>
</comment>
<sequence length="265" mass="29372">MTIALDHAQWSSLLNRDFDERVSALVESMCALVPGDPARAERRTQLINVCRPLAACLARRYRNRGEPLDDLVQIATVGLIKAVDAYDPRRGVPFGSYAVPTIVGEIKRHFRDRGWAVRVPRRLQELRLRISREADPLTQRLGRNPTVADLAADLGEREEDIIAGLACAPAYRTVSLQVSLPGAEGAELMDVLGAADPLLEGVEHREALRPLIAQLPDRERRILHLRFFANMTQAQIAAATGISQMHVSRLLGQSLRTLRKGLLAD</sequence>
<name>A0ABX0XWY8_9ACTN</name>
<reference evidence="8 9" key="1">
    <citation type="submission" date="2020-03" db="EMBL/GenBank/DDBJ databases">
        <title>WGS of the type strain of Planosporangium spp.</title>
        <authorList>
            <person name="Thawai C."/>
        </authorList>
    </citation>
    <scope>NUCLEOTIDE SEQUENCE [LARGE SCALE GENOMIC DNA]</scope>
    <source>
        <strain evidence="8 9">TBRC 5610</strain>
    </source>
</reference>
<organism evidence="8 9">
    <name type="scientific">Planosporangium thailandense</name>
    <dbReference type="NCBI Taxonomy" id="765197"/>
    <lineage>
        <taxon>Bacteria</taxon>
        <taxon>Bacillati</taxon>
        <taxon>Actinomycetota</taxon>
        <taxon>Actinomycetes</taxon>
        <taxon>Micromonosporales</taxon>
        <taxon>Micromonosporaceae</taxon>
        <taxon>Planosporangium</taxon>
    </lineage>
</organism>
<dbReference type="Gene3D" id="1.20.120.1810">
    <property type="match status" value="1"/>
</dbReference>
<keyword evidence="1" id="KW-0805">Transcription regulation</keyword>
<feature type="domain" description="RNA polymerase sigma-70 region 2" evidence="6">
    <location>
        <begin position="47"/>
        <end position="115"/>
    </location>
</feature>
<gene>
    <name evidence="8" type="ORF">HC031_11460</name>
</gene>
<dbReference type="InterPro" id="IPR014284">
    <property type="entry name" value="RNA_pol_sigma-70_dom"/>
</dbReference>
<dbReference type="SUPFAM" id="SSF88659">
    <property type="entry name" value="Sigma3 and sigma4 domains of RNA polymerase sigma factors"/>
    <property type="match status" value="2"/>
</dbReference>
<dbReference type="Pfam" id="PF04545">
    <property type="entry name" value="Sigma70_r4"/>
    <property type="match status" value="1"/>
</dbReference>
<dbReference type="InterPro" id="IPR013325">
    <property type="entry name" value="RNA_pol_sigma_r2"/>
</dbReference>
<dbReference type="NCBIfam" id="TIGR02980">
    <property type="entry name" value="SigBFG"/>
    <property type="match status" value="1"/>
</dbReference>
<dbReference type="Gene3D" id="1.10.10.10">
    <property type="entry name" value="Winged helix-like DNA-binding domain superfamily/Winged helix DNA-binding domain"/>
    <property type="match status" value="2"/>
</dbReference>
<dbReference type="InterPro" id="IPR007630">
    <property type="entry name" value="RNA_pol_sigma70_r4"/>
</dbReference>
<dbReference type="PRINTS" id="PR00046">
    <property type="entry name" value="SIGMA70FCT"/>
</dbReference>
<evidence type="ECO:0000313" key="8">
    <source>
        <dbReference type="EMBL" id="NJC70323.1"/>
    </source>
</evidence>
<keyword evidence="2" id="KW-0731">Sigma factor</keyword>
<dbReference type="PANTHER" id="PTHR30385">
    <property type="entry name" value="SIGMA FACTOR F FLAGELLAR"/>
    <property type="match status" value="1"/>
</dbReference>
<dbReference type="PANTHER" id="PTHR30385:SF4">
    <property type="entry name" value="RNA POLYMERASE SIGMA-E FACTOR"/>
    <property type="match status" value="1"/>
</dbReference>
<feature type="domain" description="RNA polymerase sigma-70 region 3" evidence="5">
    <location>
        <begin position="125"/>
        <end position="179"/>
    </location>
</feature>
<dbReference type="CDD" id="cd06171">
    <property type="entry name" value="Sigma70_r4"/>
    <property type="match status" value="1"/>
</dbReference>
<protein>
    <submittedName>
        <fullName evidence="8">SigB/SigF/SigG family RNA polymerase sigma factor</fullName>
    </submittedName>
</protein>
<dbReference type="EMBL" id="JAATVY010000006">
    <property type="protein sequence ID" value="NJC70323.1"/>
    <property type="molecule type" value="Genomic_DNA"/>
</dbReference>
<evidence type="ECO:0000313" key="9">
    <source>
        <dbReference type="Proteomes" id="UP000722989"/>
    </source>
</evidence>
<evidence type="ECO:0000259" key="5">
    <source>
        <dbReference type="Pfam" id="PF04539"/>
    </source>
</evidence>
<dbReference type="SUPFAM" id="SSF88946">
    <property type="entry name" value="Sigma2 domain of RNA polymerase sigma factors"/>
    <property type="match status" value="1"/>
</dbReference>
<evidence type="ECO:0000256" key="1">
    <source>
        <dbReference type="ARBA" id="ARBA00023015"/>
    </source>
</evidence>
<dbReference type="InterPro" id="IPR036388">
    <property type="entry name" value="WH-like_DNA-bd_sf"/>
</dbReference>
<evidence type="ECO:0000256" key="4">
    <source>
        <dbReference type="ARBA" id="ARBA00023163"/>
    </source>
</evidence>
<evidence type="ECO:0000256" key="2">
    <source>
        <dbReference type="ARBA" id="ARBA00023082"/>
    </source>
</evidence>
<keyword evidence="3" id="KW-0238">DNA-binding</keyword>
<dbReference type="InterPro" id="IPR014322">
    <property type="entry name" value="RNA_pol_sigma-B/F/G"/>
</dbReference>
<proteinExistence type="predicted"/>
<keyword evidence="4" id="KW-0804">Transcription</keyword>
<accession>A0ABX0XWY8</accession>
<dbReference type="InterPro" id="IPR007627">
    <property type="entry name" value="RNA_pol_sigma70_r2"/>
</dbReference>
<dbReference type="InterPro" id="IPR013324">
    <property type="entry name" value="RNA_pol_sigma_r3/r4-like"/>
</dbReference>
<dbReference type="InterPro" id="IPR007624">
    <property type="entry name" value="RNA_pol_sigma70_r3"/>
</dbReference>
<dbReference type="Pfam" id="PF04539">
    <property type="entry name" value="Sigma70_r3"/>
    <property type="match status" value="1"/>
</dbReference>
<dbReference type="InterPro" id="IPR000943">
    <property type="entry name" value="RNA_pol_sigma70"/>
</dbReference>
<evidence type="ECO:0000256" key="3">
    <source>
        <dbReference type="ARBA" id="ARBA00023125"/>
    </source>
</evidence>
<keyword evidence="9" id="KW-1185">Reference proteome</keyword>
<evidence type="ECO:0000259" key="6">
    <source>
        <dbReference type="Pfam" id="PF04542"/>
    </source>
</evidence>
<evidence type="ECO:0000259" key="7">
    <source>
        <dbReference type="Pfam" id="PF04545"/>
    </source>
</evidence>
<dbReference type="Proteomes" id="UP000722989">
    <property type="component" value="Unassembled WGS sequence"/>
</dbReference>
<dbReference type="NCBIfam" id="TIGR02937">
    <property type="entry name" value="sigma70-ECF"/>
    <property type="match status" value="1"/>
</dbReference>
<dbReference type="Pfam" id="PF04542">
    <property type="entry name" value="Sigma70_r2"/>
    <property type="match status" value="1"/>
</dbReference>